<name>A0ACB7S162_HYAAI</name>
<proteinExistence type="predicted"/>
<accession>A0ACB7S162</accession>
<dbReference type="Proteomes" id="UP000821845">
    <property type="component" value="Chromosome 6"/>
</dbReference>
<protein>
    <submittedName>
        <fullName evidence="1">Uncharacterized protein</fullName>
    </submittedName>
</protein>
<sequence>MLEVALRECAITALVVALGATLVHYLWFLLRRALKRDLPPGPRGLPLLGYLPFMTMDGHREIEALRRKYGNVFGLHLGFRYVVFLCDFDSIKEALSKDALLDRAEEFPLNVHEKSQSIIVSNGLQWKEQRSFTLRAMKALTPTLEAHVHEEASNVVRQLASSEGKPVAVVSLLTSSTSNVVTALVYGRRFEYGSSERVQLDELADIIPTLSAQVLPINFFPWLRRVISFLNVGSCGRLRSAMIRRDRLSGSFVGHHEKTYQEGTVRDYVDSFLCEMKRQRPGKKSFTRDVLTSNAASFFGAGSETLRSTIEWLLIMCVANPESQERIRSEIDSVLGEDGAGPRILWEHRSRMPYTQAFIWETARCETINPFGFMRRASEDVKVSGYVIPRGSIVIPSLSSVLCDASFWKDPEVFRPERFLVDDGTRAVKPERLIAFSYGKRTCPGETIANVATFLFLTAILQHFTVEVPADSPALALDGVLGLSVRPRSQKLVFRARAVRC</sequence>
<keyword evidence="2" id="KW-1185">Reference proteome</keyword>
<evidence type="ECO:0000313" key="2">
    <source>
        <dbReference type="Proteomes" id="UP000821845"/>
    </source>
</evidence>
<comment type="caution">
    <text evidence="1">The sequence shown here is derived from an EMBL/GenBank/DDBJ whole genome shotgun (WGS) entry which is preliminary data.</text>
</comment>
<gene>
    <name evidence="1" type="ORF">HPB50_016612</name>
</gene>
<organism evidence="1 2">
    <name type="scientific">Hyalomma asiaticum</name>
    <name type="common">Tick</name>
    <dbReference type="NCBI Taxonomy" id="266040"/>
    <lineage>
        <taxon>Eukaryota</taxon>
        <taxon>Metazoa</taxon>
        <taxon>Ecdysozoa</taxon>
        <taxon>Arthropoda</taxon>
        <taxon>Chelicerata</taxon>
        <taxon>Arachnida</taxon>
        <taxon>Acari</taxon>
        <taxon>Parasitiformes</taxon>
        <taxon>Ixodida</taxon>
        <taxon>Ixodoidea</taxon>
        <taxon>Ixodidae</taxon>
        <taxon>Hyalomminae</taxon>
        <taxon>Hyalomma</taxon>
    </lineage>
</organism>
<dbReference type="EMBL" id="CM023486">
    <property type="protein sequence ID" value="KAH6928465.1"/>
    <property type="molecule type" value="Genomic_DNA"/>
</dbReference>
<reference evidence="1" key="1">
    <citation type="submission" date="2020-05" db="EMBL/GenBank/DDBJ databases">
        <title>Large-scale comparative analyses of tick genomes elucidate their genetic diversity and vector capacities.</title>
        <authorList>
            <person name="Jia N."/>
            <person name="Wang J."/>
            <person name="Shi W."/>
            <person name="Du L."/>
            <person name="Sun Y."/>
            <person name="Zhan W."/>
            <person name="Jiang J."/>
            <person name="Wang Q."/>
            <person name="Zhang B."/>
            <person name="Ji P."/>
            <person name="Sakyi L.B."/>
            <person name="Cui X."/>
            <person name="Yuan T."/>
            <person name="Jiang B."/>
            <person name="Yang W."/>
            <person name="Lam T.T.-Y."/>
            <person name="Chang Q."/>
            <person name="Ding S."/>
            <person name="Wang X."/>
            <person name="Zhu J."/>
            <person name="Ruan X."/>
            <person name="Zhao L."/>
            <person name="Wei J."/>
            <person name="Que T."/>
            <person name="Du C."/>
            <person name="Cheng J."/>
            <person name="Dai P."/>
            <person name="Han X."/>
            <person name="Huang E."/>
            <person name="Gao Y."/>
            <person name="Liu J."/>
            <person name="Shao H."/>
            <person name="Ye R."/>
            <person name="Li L."/>
            <person name="Wei W."/>
            <person name="Wang X."/>
            <person name="Wang C."/>
            <person name="Yang T."/>
            <person name="Huo Q."/>
            <person name="Li W."/>
            <person name="Guo W."/>
            <person name="Chen H."/>
            <person name="Zhou L."/>
            <person name="Ni X."/>
            <person name="Tian J."/>
            <person name="Zhou Y."/>
            <person name="Sheng Y."/>
            <person name="Liu T."/>
            <person name="Pan Y."/>
            <person name="Xia L."/>
            <person name="Li J."/>
            <person name="Zhao F."/>
            <person name="Cao W."/>
        </authorList>
    </citation>
    <scope>NUCLEOTIDE SEQUENCE</scope>
    <source>
        <strain evidence="1">Hyas-2018</strain>
    </source>
</reference>
<evidence type="ECO:0000313" key="1">
    <source>
        <dbReference type="EMBL" id="KAH6928465.1"/>
    </source>
</evidence>